<dbReference type="Proteomes" id="UP001497516">
    <property type="component" value="Chromosome 6"/>
</dbReference>
<evidence type="ECO:0000313" key="3">
    <source>
        <dbReference type="Proteomes" id="UP001497516"/>
    </source>
</evidence>
<evidence type="ECO:0000313" key="2">
    <source>
        <dbReference type="EMBL" id="CAL1393484.1"/>
    </source>
</evidence>
<protein>
    <submittedName>
        <fullName evidence="2">Uncharacterized protein</fullName>
    </submittedName>
</protein>
<dbReference type="EMBL" id="OZ034819">
    <property type="protein sequence ID" value="CAL1393484.1"/>
    <property type="molecule type" value="Genomic_DNA"/>
</dbReference>
<evidence type="ECO:0000256" key="1">
    <source>
        <dbReference type="SAM" id="MobiDB-lite"/>
    </source>
</evidence>
<reference evidence="2 3" key="1">
    <citation type="submission" date="2024-04" db="EMBL/GenBank/DDBJ databases">
        <authorList>
            <person name="Fracassetti M."/>
        </authorList>
    </citation>
    <scope>NUCLEOTIDE SEQUENCE [LARGE SCALE GENOMIC DNA]</scope>
</reference>
<gene>
    <name evidence="2" type="ORF">LTRI10_LOCUS34058</name>
</gene>
<dbReference type="AlphaFoldDB" id="A0AAV2F5P5"/>
<name>A0AAV2F5P5_9ROSI</name>
<accession>A0AAV2F5P5</accession>
<feature type="region of interest" description="Disordered" evidence="1">
    <location>
        <begin position="35"/>
        <end position="55"/>
    </location>
</feature>
<proteinExistence type="predicted"/>
<sequence length="449" mass="49004">MNPSKFFDSEWIRLSQRLQQSLDRYEREARERAAAEGEMVEMEASTAAGKAGRRRSAGLTMAAAVMALGDAENGAAKAAVGADAGERPTSQAAGGLAATRARRAEEAVNPINPPLSPSVHTSEHLGKAASVAVEVAATTTPIINGSTKELTNPPQSLFMVDSSTVTELIVGDVGARPTAPPKETEVATAWLPCKGSGTSTNNQFLLLVDGFNRVSLQKEGTFGGINHKVIEVSWVPVPQGKGMHSPVINGISIRITLVVVIMFVERSRGVQLQLPLWKFQKKWQHVSEVGLLCWNFSKCTKHKGRPARRTCESQVGGGWGPLLTNPRSLSLEALQQQHISLGRMNWADLLDGFGRRGQLNQSIGVEKFAIWAPFGPIIGSQLRKMGAEPQLAFGLKFEMGSITLEMEHDWKKRKREEWANRRTNRTISAEEDVNLVNLEGKVDFKGRVR</sequence>
<organism evidence="2 3">
    <name type="scientific">Linum trigynum</name>
    <dbReference type="NCBI Taxonomy" id="586398"/>
    <lineage>
        <taxon>Eukaryota</taxon>
        <taxon>Viridiplantae</taxon>
        <taxon>Streptophyta</taxon>
        <taxon>Embryophyta</taxon>
        <taxon>Tracheophyta</taxon>
        <taxon>Spermatophyta</taxon>
        <taxon>Magnoliopsida</taxon>
        <taxon>eudicotyledons</taxon>
        <taxon>Gunneridae</taxon>
        <taxon>Pentapetalae</taxon>
        <taxon>rosids</taxon>
        <taxon>fabids</taxon>
        <taxon>Malpighiales</taxon>
        <taxon>Linaceae</taxon>
        <taxon>Linum</taxon>
    </lineage>
</organism>
<keyword evidence="3" id="KW-1185">Reference proteome</keyword>